<dbReference type="PANTHER" id="PTHR11091">
    <property type="entry name" value="OXIDOREDUCTASE-RELATED"/>
    <property type="match status" value="1"/>
</dbReference>
<evidence type="ECO:0000256" key="1">
    <source>
        <dbReference type="ARBA" id="ARBA00006056"/>
    </source>
</evidence>
<accession>A0A1I3F9U2</accession>
<gene>
    <name evidence="3" type="ORF">SAMN05421753_105143</name>
</gene>
<keyword evidence="4" id="KW-1185">Reference proteome</keyword>
<dbReference type="PANTHER" id="PTHR11091:SF0">
    <property type="entry name" value="MALATE DEHYDROGENASE"/>
    <property type="match status" value="1"/>
</dbReference>
<dbReference type="Gene3D" id="3.30.1370.60">
    <property type="entry name" value="Hypothetical oxidoreductase yiak, domain 2"/>
    <property type="match status" value="1"/>
</dbReference>
<keyword evidence="2" id="KW-0560">Oxidoreductase</keyword>
<dbReference type="Proteomes" id="UP000199518">
    <property type="component" value="Unassembled WGS sequence"/>
</dbReference>
<dbReference type="EMBL" id="FOQD01000005">
    <property type="protein sequence ID" value="SFI07959.1"/>
    <property type="molecule type" value="Genomic_DNA"/>
</dbReference>
<reference evidence="4" key="1">
    <citation type="submission" date="2016-10" db="EMBL/GenBank/DDBJ databases">
        <authorList>
            <person name="Varghese N."/>
            <person name="Submissions S."/>
        </authorList>
    </citation>
    <scope>NUCLEOTIDE SEQUENCE [LARGE SCALE GENOMIC DNA]</scope>
    <source>
        <strain evidence="4">DSM 26348</strain>
    </source>
</reference>
<dbReference type="AlphaFoldDB" id="A0A1I3F9U2"/>
<dbReference type="InterPro" id="IPR003767">
    <property type="entry name" value="Malate/L-lactate_DH-like"/>
</dbReference>
<organism evidence="3 4">
    <name type="scientific">Planctomicrobium piriforme</name>
    <dbReference type="NCBI Taxonomy" id="1576369"/>
    <lineage>
        <taxon>Bacteria</taxon>
        <taxon>Pseudomonadati</taxon>
        <taxon>Planctomycetota</taxon>
        <taxon>Planctomycetia</taxon>
        <taxon>Planctomycetales</taxon>
        <taxon>Planctomycetaceae</taxon>
        <taxon>Planctomicrobium</taxon>
    </lineage>
</organism>
<sequence>MFADDARGHVLEHLMYNSIPYPSDPSQEVRLPVAQLQPVVEQLLVKHSMFLFDAKVAAARLLEADLYGVPSHGTALLCRILNAIDCGDIDPRGRVLTLTDAPCFATLDASRAIGSVAATKGAELAIAKAKEHGVGVVAMGNGQTLGAAEVYVRLMAAAGVLGICCTSTGGATVSAPGSRAGAVGNCAFAYAVPLQGRVPLVFDSACGTESWGKLALLQRYGLPLPEGILFDSQQAPVTQFESAVAMLPAGGPLGFGLSMLCSILAGPLCNGWMPIHKKRRTDAEDSQHFFLALDPARFCDVDKFNRELQKTLDEIVALPAVNPADPVRIPGVRGAACYEDNLQQGIPLHRSIAEEIKARALKKKVAVEW</sequence>
<name>A0A1I3F9U2_9PLAN</name>
<dbReference type="SUPFAM" id="SSF89733">
    <property type="entry name" value="L-sulfolactate dehydrogenase-like"/>
    <property type="match status" value="1"/>
</dbReference>
<dbReference type="InterPro" id="IPR036111">
    <property type="entry name" value="Mal/L-sulfo/L-lacto_DH-like_sf"/>
</dbReference>
<dbReference type="InterPro" id="IPR043144">
    <property type="entry name" value="Mal/L-sulf/L-lact_DH-like_ah"/>
</dbReference>
<dbReference type="GO" id="GO:0016491">
    <property type="term" value="F:oxidoreductase activity"/>
    <property type="evidence" value="ECO:0007669"/>
    <property type="project" value="UniProtKB-KW"/>
</dbReference>
<evidence type="ECO:0000313" key="3">
    <source>
        <dbReference type="EMBL" id="SFI07959.1"/>
    </source>
</evidence>
<protein>
    <submittedName>
        <fullName evidence="3">Malate/lactate/ureidoglycolate dehydrogenase, LDH2 family</fullName>
    </submittedName>
</protein>
<dbReference type="Gene3D" id="1.10.1530.10">
    <property type="match status" value="1"/>
</dbReference>
<evidence type="ECO:0000313" key="4">
    <source>
        <dbReference type="Proteomes" id="UP000199518"/>
    </source>
</evidence>
<dbReference type="STRING" id="1576369.SAMN05421753_105143"/>
<dbReference type="InterPro" id="IPR043143">
    <property type="entry name" value="Mal/L-sulf/L-lact_DH-like_NADP"/>
</dbReference>
<proteinExistence type="inferred from homology"/>
<comment type="similarity">
    <text evidence="1">Belongs to the LDH2/MDH2 oxidoreductase family.</text>
</comment>
<dbReference type="Pfam" id="PF02615">
    <property type="entry name" value="Ldh_2"/>
    <property type="match status" value="1"/>
</dbReference>
<evidence type="ECO:0000256" key="2">
    <source>
        <dbReference type="ARBA" id="ARBA00023002"/>
    </source>
</evidence>